<dbReference type="GO" id="GO:0009873">
    <property type="term" value="P:ethylene-activated signaling pathway"/>
    <property type="evidence" value="ECO:0007669"/>
    <property type="project" value="UniProtKB-KW"/>
</dbReference>
<dbReference type="PANTHER" id="PTHR31677:SF157">
    <property type="entry name" value="AP2_ERF DOMAIN-CONTAINING PROTEIN"/>
    <property type="match status" value="1"/>
</dbReference>
<keyword evidence="2" id="KW-0936">Ethylene signaling pathway</keyword>
<feature type="domain" description="AP2/ERF" evidence="9">
    <location>
        <begin position="34"/>
        <end position="91"/>
    </location>
</feature>
<dbReference type="PRINTS" id="PR00367">
    <property type="entry name" value="ETHRSPELEMNT"/>
</dbReference>
<dbReference type="AlphaFoldDB" id="A0A7G8AUH6"/>
<evidence type="ECO:0000256" key="8">
    <source>
        <dbReference type="SAM" id="MobiDB-lite"/>
    </source>
</evidence>
<reference evidence="10" key="2">
    <citation type="journal article" date="2020" name="Chin J Nat Med">
        <title>Genome-wide identification and analysis of AP2/ERF transcription factors related to camptothecin biosynthesis in Camptotheca acuminata.</title>
        <authorList>
            <person name="Hu Y.T."/>
            <person name="Xu Z.C."/>
            <person name="Tian Y."/>
            <person name="Gao R.R."/>
            <person name="Ji A.J."/>
            <person name="Pu X.D."/>
            <person name="Wang Y."/>
            <person name="Liu X."/>
            <person name="Song J.Y."/>
        </authorList>
    </citation>
    <scope>NUCLEOTIDE SEQUENCE</scope>
    <source>
        <strain evidence="10">Cac110</strain>
    </source>
</reference>
<dbReference type="FunFam" id="3.30.730.10:FF:000001">
    <property type="entry name" value="Ethylene-responsive transcription factor 2"/>
    <property type="match status" value="1"/>
</dbReference>
<evidence type="ECO:0000256" key="3">
    <source>
        <dbReference type="ARBA" id="ARBA00022821"/>
    </source>
</evidence>
<dbReference type="GO" id="GO:0003677">
    <property type="term" value="F:DNA binding"/>
    <property type="evidence" value="ECO:0007669"/>
    <property type="project" value="UniProtKB-KW"/>
</dbReference>
<dbReference type="InterPro" id="IPR036955">
    <property type="entry name" value="AP2/ERF_dom_sf"/>
</dbReference>
<dbReference type="EMBL" id="MN863647">
    <property type="protein sequence ID" value="QNI23845.1"/>
    <property type="molecule type" value="mRNA"/>
</dbReference>
<evidence type="ECO:0000256" key="4">
    <source>
        <dbReference type="ARBA" id="ARBA00023015"/>
    </source>
</evidence>
<dbReference type="CDD" id="cd00018">
    <property type="entry name" value="AP2"/>
    <property type="match status" value="1"/>
</dbReference>
<dbReference type="SMART" id="SM00380">
    <property type="entry name" value="AP2"/>
    <property type="match status" value="1"/>
</dbReference>
<evidence type="ECO:0000259" key="9">
    <source>
        <dbReference type="PROSITE" id="PS51032"/>
    </source>
</evidence>
<dbReference type="GO" id="GO:0006952">
    <property type="term" value="P:defense response"/>
    <property type="evidence" value="ECO:0007669"/>
    <property type="project" value="UniProtKB-KW"/>
</dbReference>
<dbReference type="GO" id="GO:0005634">
    <property type="term" value="C:nucleus"/>
    <property type="evidence" value="ECO:0007669"/>
    <property type="project" value="UniProtKB-SubCell"/>
</dbReference>
<dbReference type="Gene3D" id="3.30.730.10">
    <property type="entry name" value="AP2/ERF domain"/>
    <property type="match status" value="1"/>
</dbReference>
<keyword evidence="7" id="KW-0539">Nucleus</keyword>
<feature type="region of interest" description="Disordered" evidence="8">
    <location>
        <begin position="160"/>
        <end position="181"/>
    </location>
</feature>
<dbReference type="GO" id="GO:0003700">
    <property type="term" value="F:DNA-binding transcription factor activity"/>
    <property type="evidence" value="ECO:0007669"/>
    <property type="project" value="InterPro"/>
</dbReference>
<evidence type="ECO:0000256" key="6">
    <source>
        <dbReference type="ARBA" id="ARBA00023163"/>
    </source>
</evidence>
<accession>A0A7G8AUH6</accession>
<proteinExistence type="evidence at transcript level"/>
<dbReference type="PANTHER" id="PTHR31677">
    <property type="entry name" value="AP2 DOMAIN CLASS TRANSCRIPTION FACTOR"/>
    <property type="match status" value="1"/>
</dbReference>
<dbReference type="InterPro" id="IPR016177">
    <property type="entry name" value="DNA-bd_dom_sf"/>
</dbReference>
<evidence type="ECO:0000256" key="7">
    <source>
        <dbReference type="ARBA" id="ARBA00023242"/>
    </source>
</evidence>
<dbReference type="SUPFAM" id="SSF54171">
    <property type="entry name" value="DNA-binding domain"/>
    <property type="match status" value="1"/>
</dbReference>
<feature type="compositionally biased region" description="Basic and acidic residues" evidence="8">
    <location>
        <begin position="160"/>
        <end position="170"/>
    </location>
</feature>
<comment type="subcellular location">
    <subcellularLocation>
        <location evidence="1">Nucleus</location>
    </subcellularLocation>
</comment>
<keyword evidence="3" id="KW-0611">Plant defense</keyword>
<keyword evidence="4" id="KW-0805">Transcription regulation</keyword>
<sequence length="181" mass="19893">MVLETLRLGKHGGCGGHKKCTAPPQSVEQAKEAHYRGVRKRPWGRYAAEIRDPWKKTRKWLGTFDTAEEAAMAYDAAARSLRGPKAKTNFATGVSPLPLVGPYGGLVNHLQQWCTAYAAPDGRNVRSLTGVGAPESLGFSGYKYDAVEAVVRGEKEKITVKQEEDEKKPLPFDLNLPPPLY</sequence>
<dbReference type="Pfam" id="PF00847">
    <property type="entry name" value="AP2"/>
    <property type="match status" value="1"/>
</dbReference>
<dbReference type="InterPro" id="IPR001471">
    <property type="entry name" value="AP2/ERF_dom"/>
</dbReference>
<organism evidence="10">
    <name type="scientific">Camptotheca acuminata</name>
    <name type="common">Happy tree</name>
    <dbReference type="NCBI Taxonomy" id="16922"/>
    <lineage>
        <taxon>Eukaryota</taxon>
        <taxon>Viridiplantae</taxon>
        <taxon>Streptophyta</taxon>
        <taxon>Embryophyta</taxon>
        <taxon>Tracheophyta</taxon>
        <taxon>Spermatophyta</taxon>
        <taxon>Magnoliopsida</taxon>
        <taxon>eudicotyledons</taxon>
        <taxon>Gunneridae</taxon>
        <taxon>Pentapetalae</taxon>
        <taxon>asterids</taxon>
        <taxon>Cornales</taxon>
        <taxon>Nyssaceae</taxon>
        <taxon>Camptotheca</taxon>
    </lineage>
</organism>
<dbReference type="PROSITE" id="PS51032">
    <property type="entry name" value="AP2_ERF"/>
    <property type="match status" value="1"/>
</dbReference>
<reference evidence="10" key="1">
    <citation type="submission" date="2019-12" db="EMBL/GenBank/DDBJ databases">
        <authorList>
            <person name="Hu Y."/>
        </authorList>
    </citation>
    <scope>NUCLEOTIDE SEQUENCE</scope>
    <source>
        <strain evidence="10">Cac110</strain>
    </source>
</reference>
<evidence type="ECO:0000313" key="10">
    <source>
        <dbReference type="EMBL" id="QNI23845.1"/>
    </source>
</evidence>
<keyword evidence="6" id="KW-0804">Transcription</keyword>
<name>A0A7G8AUH6_CAMAC</name>
<evidence type="ECO:0000256" key="5">
    <source>
        <dbReference type="ARBA" id="ARBA00023125"/>
    </source>
</evidence>
<evidence type="ECO:0000256" key="2">
    <source>
        <dbReference type="ARBA" id="ARBA00022745"/>
    </source>
</evidence>
<protein>
    <submittedName>
        <fullName evidence="10">AP2/ERF transcription factor</fullName>
    </submittedName>
</protein>
<keyword evidence="5" id="KW-0238">DNA-binding</keyword>
<evidence type="ECO:0000256" key="1">
    <source>
        <dbReference type="ARBA" id="ARBA00004123"/>
    </source>
</evidence>